<keyword evidence="4" id="KW-1185">Reference proteome</keyword>
<evidence type="ECO:0000256" key="2">
    <source>
        <dbReference type="SAM" id="Phobius"/>
    </source>
</evidence>
<evidence type="ECO:0000313" key="3">
    <source>
        <dbReference type="EMBL" id="GAA5033103.1"/>
    </source>
</evidence>
<dbReference type="Proteomes" id="UP001501759">
    <property type="component" value="Unassembled WGS sequence"/>
</dbReference>
<feature type="region of interest" description="Disordered" evidence="1">
    <location>
        <begin position="46"/>
        <end position="71"/>
    </location>
</feature>
<gene>
    <name evidence="3" type="ORF">GCM10023335_76260</name>
</gene>
<dbReference type="EMBL" id="BAABKB010000040">
    <property type="protein sequence ID" value="GAA5033103.1"/>
    <property type="molecule type" value="Genomic_DNA"/>
</dbReference>
<evidence type="ECO:0008006" key="5">
    <source>
        <dbReference type="Google" id="ProtNLM"/>
    </source>
</evidence>
<organism evidence="3 4">
    <name type="scientific">Streptomyces siamensis</name>
    <dbReference type="NCBI Taxonomy" id="1274986"/>
    <lineage>
        <taxon>Bacteria</taxon>
        <taxon>Bacillati</taxon>
        <taxon>Actinomycetota</taxon>
        <taxon>Actinomycetes</taxon>
        <taxon>Kitasatosporales</taxon>
        <taxon>Streptomycetaceae</taxon>
        <taxon>Streptomyces</taxon>
    </lineage>
</organism>
<keyword evidence="2" id="KW-1133">Transmembrane helix</keyword>
<sequence>MKASAALGVFVVGLAVLMVGVAAEFNVALLAVGALLMLGAVASTMRQRRTGPAPDVTVRPGGEGRPWRRDR</sequence>
<feature type="transmembrane region" description="Helical" evidence="2">
    <location>
        <begin position="28"/>
        <end position="45"/>
    </location>
</feature>
<proteinExistence type="predicted"/>
<reference evidence="4" key="1">
    <citation type="journal article" date="2019" name="Int. J. Syst. Evol. Microbiol.">
        <title>The Global Catalogue of Microorganisms (GCM) 10K type strain sequencing project: providing services to taxonomists for standard genome sequencing and annotation.</title>
        <authorList>
            <consortium name="The Broad Institute Genomics Platform"/>
            <consortium name="The Broad Institute Genome Sequencing Center for Infectious Disease"/>
            <person name="Wu L."/>
            <person name="Ma J."/>
        </authorList>
    </citation>
    <scope>NUCLEOTIDE SEQUENCE [LARGE SCALE GENOMIC DNA]</scope>
    <source>
        <strain evidence="4">JCM 18409</strain>
    </source>
</reference>
<keyword evidence="2" id="KW-0812">Transmembrane</keyword>
<comment type="caution">
    <text evidence="3">The sequence shown here is derived from an EMBL/GenBank/DDBJ whole genome shotgun (WGS) entry which is preliminary data.</text>
</comment>
<keyword evidence="2" id="KW-0472">Membrane</keyword>
<accession>A0ABP9JIV2</accession>
<name>A0ABP9JIV2_9ACTN</name>
<evidence type="ECO:0000313" key="4">
    <source>
        <dbReference type="Proteomes" id="UP001501759"/>
    </source>
</evidence>
<protein>
    <recommendedName>
        <fullName evidence="5">Secreted protein</fullName>
    </recommendedName>
</protein>
<evidence type="ECO:0000256" key="1">
    <source>
        <dbReference type="SAM" id="MobiDB-lite"/>
    </source>
</evidence>